<evidence type="ECO:0000256" key="1">
    <source>
        <dbReference type="ARBA" id="ARBA00004251"/>
    </source>
</evidence>
<name>A0AAV2I5I1_LYMST</name>
<dbReference type="FunFam" id="2.60.40.60:FF:000092">
    <property type="entry name" value="Protocadherin 8"/>
    <property type="match status" value="1"/>
</dbReference>
<dbReference type="CDD" id="cd11304">
    <property type="entry name" value="Cadherin_repeat"/>
    <property type="match status" value="7"/>
</dbReference>
<feature type="compositionally biased region" description="Basic and acidic residues" evidence="12">
    <location>
        <begin position="1185"/>
        <end position="1199"/>
    </location>
</feature>
<evidence type="ECO:0000256" key="3">
    <source>
        <dbReference type="ARBA" id="ARBA00022692"/>
    </source>
</evidence>
<dbReference type="PROSITE" id="PS00232">
    <property type="entry name" value="CADHERIN_1"/>
    <property type="match status" value="3"/>
</dbReference>
<dbReference type="InterPro" id="IPR002126">
    <property type="entry name" value="Cadherin-like_dom"/>
</dbReference>
<evidence type="ECO:0000256" key="7">
    <source>
        <dbReference type="ARBA" id="ARBA00022889"/>
    </source>
</evidence>
<dbReference type="PRINTS" id="PR00205">
    <property type="entry name" value="CADHERIN"/>
</dbReference>
<feature type="domain" description="Cadherin" evidence="15">
    <location>
        <begin position="569"/>
        <end position="673"/>
    </location>
</feature>
<dbReference type="PANTHER" id="PTHR24028:SF146">
    <property type="entry name" value="CADHERIN 96CB, ISOFORM D-RELATED"/>
    <property type="match status" value="1"/>
</dbReference>
<dbReference type="PANTHER" id="PTHR24028">
    <property type="entry name" value="CADHERIN-87A"/>
    <property type="match status" value="1"/>
</dbReference>
<evidence type="ECO:0000256" key="14">
    <source>
        <dbReference type="SAM" id="SignalP"/>
    </source>
</evidence>
<dbReference type="GO" id="GO:0005509">
    <property type="term" value="F:calcium ion binding"/>
    <property type="evidence" value="ECO:0007669"/>
    <property type="project" value="UniProtKB-UniRule"/>
</dbReference>
<feature type="compositionally biased region" description="Polar residues" evidence="12">
    <location>
        <begin position="1104"/>
        <end position="1113"/>
    </location>
</feature>
<feature type="compositionally biased region" description="Polar residues" evidence="12">
    <location>
        <begin position="846"/>
        <end position="860"/>
    </location>
</feature>
<evidence type="ECO:0000259" key="15">
    <source>
        <dbReference type="PROSITE" id="PS50268"/>
    </source>
</evidence>
<feature type="compositionally biased region" description="Low complexity" evidence="12">
    <location>
        <begin position="1039"/>
        <end position="1064"/>
    </location>
</feature>
<protein>
    <recommendedName>
        <fullName evidence="15">Cadherin domain-containing protein</fullName>
    </recommendedName>
</protein>
<feature type="domain" description="Cadherin" evidence="15">
    <location>
        <begin position="138"/>
        <end position="247"/>
    </location>
</feature>
<dbReference type="PROSITE" id="PS50268">
    <property type="entry name" value="CADHERIN_2"/>
    <property type="match status" value="7"/>
</dbReference>
<evidence type="ECO:0000256" key="9">
    <source>
        <dbReference type="ARBA" id="ARBA00023136"/>
    </source>
</evidence>
<dbReference type="SMART" id="SM00112">
    <property type="entry name" value="CA"/>
    <property type="match status" value="7"/>
</dbReference>
<keyword evidence="6 11" id="KW-0106">Calcium</keyword>
<keyword evidence="8 13" id="KW-1133">Transmembrane helix</keyword>
<dbReference type="InterPro" id="IPR020894">
    <property type="entry name" value="Cadherin_CS"/>
</dbReference>
<feature type="chain" id="PRO_5043629125" description="Cadherin domain-containing protein" evidence="14">
    <location>
        <begin position="24"/>
        <end position="1226"/>
    </location>
</feature>
<feature type="domain" description="Cadherin" evidence="15">
    <location>
        <begin position="248"/>
        <end position="355"/>
    </location>
</feature>
<keyword evidence="7" id="KW-0130">Cell adhesion</keyword>
<evidence type="ECO:0000256" key="5">
    <source>
        <dbReference type="ARBA" id="ARBA00022737"/>
    </source>
</evidence>
<evidence type="ECO:0000256" key="10">
    <source>
        <dbReference type="ARBA" id="ARBA00023180"/>
    </source>
</evidence>
<evidence type="ECO:0000313" key="17">
    <source>
        <dbReference type="Proteomes" id="UP001497497"/>
    </source>
</evidence>
<dbReference type="FunFam" id="2.60.40.60:FF:000007">
    <property type="entry name" value="Protocadherin alpha 2"/>
    <property type="match status" value="1"/>
</dbReference>
<feature type="region of interest" description="Disordered" evidence="12">
    <location>
        <begin position="1009"/>
        <end position="1117"/>
    </location>
</feature>
<evidence type="ECO:0000256" key="12">
    <source>
        <dbReference type="SAM" id="MobiDB-lite"/>
    </source>
</evidence>
<evidence type="ECO:0000256" key="11">
    <source>
        <dbReference type="PROSITE-ProRule" id="PRU00043"/>
    </source>
</evidence>
<feature type="domain" description="Cadherin" evidence="15">
    <location>
        <begin position="26"/>
        <end position="137"/>
    </location>
</feature>
<dbReference type="GO" id="GO:0007156">
    <property type="term" value="P:homophilic cell adhesion via plasma membrane adhesion molecules"/>
    <property type="evidence" value="ECO:0007669"/>
    <property type="project" value="InterPro"/>
</dbReference>
<evidence type="ECO:0000256" key="8">
    <source>
        <dbReference type="ARBA" id="ARBA00022989"/>
    </source>
</evidence>
<dbReference type="Proteomes" id="UP001497497">
    <property type="component" value="Unassembled WGS sequence"/>
</dbReference>
<comment type="subcellular location">
    <subcellularLocation>
        <location evidence="1">Cell membrane</location>
        <topology evidence="1">Single-pass type I membrane protein</topology>
    </subcellularLocation>
</comment>
<feature type="compositionally biased region" description="Polar residues" evidence="12">
    <location>
        <begin position="1011"/>
        <end position="1038"/>
    </location>
</feature>
<evidence type="ECO:0000256" key="4">
    <source>
        <dbReference type="ARBA" id="ARBA00022729"/>
    </source>
</evidence>
<evidence type="ECO:0000256" key="2">
    <source>
        <dbReference type="ARBA" id="ARBA00022475"/>
    </source>
</evidence>
<keyword evidence="9 13" id="KW-0472">Membrane</keyword>
<keyword evidence="4 14" id="KW-0732">Signal</keyword>
<evidence type="ECO:0000313" key="16">
    <source>
        <dbReference type="EMBL" id="CAL1540730.1"/>
    </source>
</evidence>
<comment type="caution">
    <text evidence="16">The sequence shown here is derived from an EMBL/GenBank/DDBJ whole genome shotgun (WGS) entry which is preliminary data.</text>
</comment>
<dbReference type="FunFam" id="2.60.40.60:FF:000020">
    <property type="entry name" value="Dachsous cadherin-related 1b"/>
    <property type="match status" value="2"/>
</dbReference>
<evidence type="ECO:0000256" key="6">
    <source>
        <dbReference type="ARBA" id="ARBA00022837"/>
    </source>
</evidence>
<feature type="domain" description="Cadherin" evidence="15">
    <location>
        <begin position="358"/>
        <end position="464"/>
    </location>
</feature>
<dbReference type="EMBL" id="CAXITT010000397">
    <property type="protein sequence ID" value="CAL1540730.1"/>
    <property type="molecule type" value="Genomic_DNA"/>
</dbReference>
<feature type="signal peptide" evidence="14">
    <location>
        <begin position="1"/>
        <end position="23"/>
    </location>
</feature>
<keyword evidence="3 13" id="KW-0812">Transmembrane</keyword>
<reference evidence="16 17" key="1">
    <citation type="submission" date="2024-04" db="EMBL/GenBank/DDBJ databases">
        <authorList>
            <consortium name="Genoscope - CEA"/>
            <person name="William W."/>
        </authorList>
    </citation>
    <scope>NUCLEOTIDE SEQUENCE [LARGE SCALE GENOMIC DNA]</scope>
</reference>
<dbReference type="InterPro" id="IPR013164">
    <property type="entry name" value="Cadherin_N"/>
</dbReference>
<dbReference type="AlphaFoldDB" id="A0AAV2I5I1"/>
<feature type="region of interest" description="Disordered" evidence="12">
    <location>
        <begin position="846"/>
        <end position="940"/>
    </location>
</feature>
<feature type="compositionally biased region" description="Low complexity" evidence="12">
    <location>
        <begin position="961"/>
        <end position="971"/>
    </location>
</feature>
<dbReference type="FunFam" id="2.60.40.60:FF:000002">
    <property type="entry name" value="Protocadherin alpha 2"/>
    <property type="match status" value="1"/>
</dbReference>
<keyword evidence="10" id="KW-0325">Glycoprotein</keyword>
<dbReference type="InterPro" id="IPR015919">
    <property type="entry name" value="Cadherin-like_sf"/>
</dbReference>
<keyword evidence="17" id="KW-1185">Reference proteome</keyword>
<feature type="compositionally biased region" description="Polar residues" evidence="12">
    <location>
        <begin position="899"/>
        <end position="913"/>
    </location>
</feature>
<feature type="region of interest" description="Disordered" evidence="12">
    <location>
        <begin position="954"/>
        <end position="992"/>
    </location>
</feature>
<feature type="domain" description="Cadherin" evidence="15">
    <location>
        <begin position="677"/>
        <end position="773"/>
    </location>
</feature>
<evidence type="ECO:0000256" key="13">
    <source>
        <dbReference type="SAM" id="Phobius"/>
    </source>
</evidence>
<dbReference type="SUPFAM" id="SSF49313">
    <property type="entry name" value="Cadherin-like"/>
    <property type="match status" value="7"/>
</dbReference>
<keyword evidence="5" id="KW-0677">Repeat</keyword>
<feature type="domain" description="Cadherin" evidence="15">
    <location>
        <begin position="465"/>
        <end position="568"/>
    </location>
</feature>
<keyword evidence="2" id="KW-1003">Cell membrane</keyword>
<dbReference type="InterPro" id="IPR050174">
    <property type="entry name" value="Protocadherin/Cadherin-CA"/>
</dbReference>
<feature type="region of interest" description="Disordered" evidence="12">
    <location>
        <begin position="1171"/>
        <end position="1209"/>
    </location>
</feature>
<dbReference type="Gene3D" id="2.60.40.60">
    <property type="entry name" value="Cadherins"/>
    <property type="match status" value="7"/>
</dbReference>
<dbReference type="Pfam" id="PF00028">
    <property type="entry name" value="Cadherin"/>
    <property type="match status" value="6"/>
</dbReference>
<sequence length="1226" mass="135006">MACKFRCVLLVLMATALLPTLRANLETASVNFTFREEQDAGTYVGNVAVASGLTTKITQVVFSSLHFTILDNDYFQMSPRNGSMTSKNRIDREAVCQGLFVCKVSTSVSVYNGSFELYMFITVNVEIEDINDNAPRFSSEFFGLYVPENNAVDDEHRVSAAVDLDIGINSVAQYSFQDPSGTFRLSEHKSPDGSSYLGIVIKSVLDRETRDFYQVTIVATDGGFPKRTGSVVVNITVTDVNDNAPEFLQPSYNESVRENMERNVPIIKVQARDRDTGSNAEITYQFSSRVSDKIKETFYIDQRTGEISAKGLIDYEQDKQFQMTVEAVDHGTTQFSVRTSVTLYVMDENDNAPEINVNLPPTGTDVFESESAGYFISYISVTDVDSGDNGIVVCEMSDRHFSLDRFAELANNKYKVVLAESVDYEQHHSLKVTITCTDRGQPPLSSSAAFTVNVKDVNDNRPQFTQTTYTGTVMENQQQEQTVLTVTAYDADSGDYGKVSYSIDDKNGGFFWIDPVTGDLRVRRALDRETLAVHTFHVIAQDNGPERLSSSALVNVLVGDEDDEPPRFPQAVYFGYVLENQPSGAVAGNVTAVDPDSPENSMFSYSLSVEGDYASFSINPTNGVIKSSVVFDRETKDQYHLVVRVTDPKKPEFSSTCNFTVIVLDDNDHSPVIQMSSEENTTIVVQYSAPVGSVITTILATDEDGAKSPHSQISYFIDRGDPDQLFVLNRLTGDLTLARMVRAKDVKLYVLVIRVQDGGDPPRTDVRQLLVKINGTMPSSAYEAGLSTNILIVIILVGVTVVLALAIGIAICLIRKIDRERRLNRGTQKNSEDKMYQLKQPDIFTNTSVDGVGGSNNLSQNRKKEVSFSLDEETDSHNTSTGSAHPLTSFKGGTDRTQMHSPNRMATSGSKSLANGGMNIPVSHGSHGNPDKQSNLRRSPQDESIHLIEMLKKNGDDDLSESSGNSDPSDSGRGGSEDDSSHRGSGIDPEHNIIYPTSLLRDKPRAYGQGHLQQNGLHPPKTSRQTSLPANTGKQIRQSPSHHPSPHRSLSSGMDSGISDGSDSSKNRPVLDNSAGANYHRPHYRNTGRPVSQMLAGRPRDQYPSRSLTQDSPNRLAAPYKSSGSLMRSFHGNPNNNFQVIPPMMSVSMERLGHTSSDRSLYAPSSAAAGRANHYSDRTYPMSERWNHPPGLKEEDDRTTSSGSYTINPEELRQEIDNLILRDSVV</sequence>
<gene>
    <name evidence="16" type="ORF">GSLYS_00014379001</name>
</gene>
<dbReference type="Pfam" id="PF08266">
    <property type="entry name" value="Cadherin_2"/>
    <property type="match status" value="1"/>
</dbReference>
<dbReference type="GO" id="GO:0005886">
    <property type="term" value="C:plasma membrane"/>
    <property type="evidence" value="ECO:0007669"/>
    <property type="project" value="UniProtKB-SubCell"/>
</dbReference>
<accession>A0AAV2I5I1</accession>
<organism evidence="16 17">
    <name type="scientific">Lymnaea stagnalis</name>
    <name type="common">Great pond snail</name>
    <name type="synonym">Helix stagnalis</name>
    <dbReference type="NCBI Taxonomy" id="6523"/>
    <lineage>
        <taxon>Eukaryota</taxon>
        <taxon>Metazoa</taxon>
        <taxon>Spiralia</taxon>
        <taxon>Lophotrochozoa</taxon>
        <taxon>Mollusca</taxon>
        <taxon>Gastropoda</taxon>
        <taxon>Heterobranchia</taxon>
        <taxon>Euthyneura</taxon>
        <taxon>Panpulmonata</taxon>
        <taxon>Hygrophila</taxon>
        <taxon>Lymnaeoidea</taxon>
        <taxon>Lymnaeidae</taxon>
        <taxon>Lymnaea</taxon>
    </lineage>
</organism>
<feature type="transmembrane region" description="Helical" evidence="13">
    <location>
        <begin position="790"/>
        <end position="814"/>
    </location>
</feature>
<proteinExistence type="predicted"/>